<dbReference type="EMBL" id="LZKJ01000144">
    <property type="protein sequence ID" value="OBI43815.1"/>
    <property type="molecule type" value="Genomic_DNA"/>
</dbReference>
<accession>A0A1A2Z0K8</accession>
<evidence type="ECO:0000256" key="1">
    <source>
        <dbReference type="SAM" id="MobiDB-lite"/>
    </source>
</evidence>
<dbReference type="RefSeq" id="WP_065015436.1">
    <property type="nucleotide sequence ID" value="NZ_LZKJ01000144.1"/>
</dbReference>
<dbReference type="InterPro" id="IPR041313">
    <property type="entry name" value="DUF5642"/>
</dbReference>
<keyword evidence="2" id="KW-0732">Signal</keyword>
<evidence type="ECO:0000313" key="5">
    <source>
        <dbReference type="Proteomes" id="UP000093592"/>
    </source>
</evidence>
<organism evidence="4 5">
    <name type="scientific">Mycobacterium kyorinense</name>
    <dbReference type="NCBI Taxonomy" id="487514"/>
    <lineage>
        <taxon>Bacteria</taxon>
        <taxon>Bacillati</taxon>
        <taxon>Actinomycetota</taxon>
        <taxon>Actinomycetes</taxon>
        <taxon>Mycobacteriales</taxon>
        <taxon>Mycobacteriaceae</taxon>
        <taxon>Mycobacterium</taxon>
    </lineage>
</organism>
<sequence length="218" mass="21985">MRRVWIAAAAAVLTAACGHSPGPGPAPSASTSTHPINPANIKRVGRELPSGYEVRGVSDIAAPPAIWGLAAKWTADPARCGALADPVDGHFQSAQGVSGSGAGGIIYAVVTAAPTHLDPALVADCPHWTMANRRAVARVHLIAAPDVDGAATLGMASETTTSVEGGNEISSGTTTFAAYLGDYYAFAAVVTDPGSPHPSLTPQTAADLLVKTVSALRS</sequence>
<comment type="caution">
    <text evidence="4">The sequence shown here is derived from an EMBL/GenBank/DDBJ whole genome shotgun (WGS) entry which is preliminary data.</text>
</comment>
<name>A0A1A2Z0K8_9MYCO</name>
<dbReference type="Pfam" id="PF18702">
    <property type="entry name" value="DUF5642"/>
    <property type="match status" value="1"/>
</dbReference>
<feature type="region of interest" description="Disordered" evidence="1">
    <location>
        <begin position="20"/>
        <end position="39"/>
    </location>
</feature>
<evidence type="ECO:0000259" key="3">
    <source>
        <dbReference type="Pfam" id="PF18702"/>
    </source>
</evidence>
<dbReference type="OrthoDB" id="4641260at2"/>
<feature type="chain" id="PRO_5039362378" description="DUF5642 domain-containing protein" evidence="2">
    <location>
        <begin position="21"/>
        <end position="218"/>
    </location>
</feature>
<evidence type="ECO:0000313" key="4">
    <source>
        <dbReference type="EMBL" id="OBI43815.1"/>
    </source>
</evidence>
<gene>
    <name evidence="4" type="ORF">A5707_04375</name>
</gene>
<reference evidence="5" key="1">
    <citation type="submission" date="2016-06" db="EMBL/GenBank/DDBJ databases">
        <authorList>
            <person name="Sutton G."/>
            <person name="Brinkac L."/>
            <person name="Sanka R."/>
            <person name="Adams M."/>
            <person name="Lau E."/>
            <person name="Sam S."/>
            <person name="Sreng N."/>
            <person name="Him V."/>
            <person name="Kerleguer A."/>
            <person name="Cheng S."/>
        </authorList>
    </citation>
    <scope>NUCLEOTIDE SEQUENCE [LARGE SCALE GENOMIC DNA]</scope>
    <source>
        <strain evidence="5">E861</strain>
    </source>
</reference>
<evidence type="ECO:0000256" key="2">
    <source>
        <dbReference type="SAM" id="SignalP"/>
    </source>
</evidence>
<protein>
    <recommendedName>
        <fullName evidence="3">DUF5642 domain-containing protein</fullName>
    </recommendedName>
</protein>
<dbReference type="PROSITE" id="PS51257">
    <property type="entry name" value="PROKAR_LIPOPROTEIN"/>
    <property type="match status" value="1"/>
</dbReference>
<feature type="signal peptide" evidence="2">
    <location>
        <begin position="1"/>
        <end position="20"/>
    </location>
</feature>
<dbReference type="Proteomes" id="UP000093592">
    <property type="component" value="Unassembled WGS sequence"/>
</dbReference>
<dbReference type="AlphaFoldDB" id="A0A1A2Z0K8"/>
<feature type="domain" description="DUF5642" evidence="3">
    <location>
        <begin position="37"/>
        <end position="217"/>
    </location>
</feature>
<proteinExistence type="predicted"/>